<dbReference type="AlphaFoldDB" id="A0A2S2FA54"/>
<evidence type="ECO:0000313" key="3">
    <source>
        <dbReference type="Proteomes" id="UP000245977"/>
    </source>
</evidence>
<accession>A0A2S2FA54</accession>
<proteinExistence type="predicted"/>
<evidence type="ECO:0008006" key="4">
    <source>
        <dbReference type="Google" id="ProtNLM"/>
    </source>
</evidence>
<sequence>MMFKSLIIILTMGLSACVTRPLTNYPTYTAENTISISSNAISKARYGKPADKSIANSQVLIGPSPINPPNSGIAPLTSLITTIAFSGTGANKGTYNKLNFLNSLNFSNQVEERIKQNFPEQNIHLKIIHSDQPDLKIIPFVFISSSPKDFFLDFTLVSEIKNKIKLYKYRDRSFNKVEDINEEKFRVIADTALNELVELLAMDLNKEIDLKKLDQNLQTKCEKISGKTWGKITPINKVNFYFIENKKNYCIAALKDGLGGTFPQVYIFNQKLASS</sequence>
<dbReference type="EMBL" id="CP029397">
    <property type="protein sequence ID" value="AWL27844.1"/>
    <property type="molecule type" value="Genomic_DNA"/>
</dbReference>
<dbReference type="PROSITE" id="PS51257">
    <property type="entry name" value="PROKAR_LIPOPROTEIN"/>
    <property type="match status" value="1"/>
</dbReference>
<dbReference type="OrthoDB" id="6693219at2"/>
<feature type="signal peptide" evidence="1">
    <location>
        <begin position="1"/>
        <end position="16"/>
    </location>
</feature>
<dbReference type="KEGG" id="adv:DJ533_04185"/>
<evidence type="ECO:0000313" key="2">
    <source>
        <dbReference type="EMBL" id="AWL27844.1"/>
    </source>
</evidence>
<gene>
    <name evidence="2" type="ORF">DJ533_04185</name>
</gene>
<protein>
    <recommendedName>
        <fullName evidence="4">Lipoprotein</fullName>
    </recommendedName>
</protein>
<dbReference type="Proteomes" id="UP000245977">
    <property type="component" value="Chromosome"/>
</dbReference>
<reference evidence="2" key="1">
    <citation type="submission" date="2019-08" db="EMBL/GenBank/DDBJ databases">
        <title>The complete genome of Acinetobacter defluvii strain WCHAD010030.</title>
        <authorList>
            <person name="Hu Y."/>
            <person name="Qin J."/>
            <person name="Feng Y."/>
            <person name="Zong Z."/>
        </authorList>
    </citation>
    <scope>NUCLEOTIDE SEQUENCE</scope>
    <source>
        <strain evidence="2">WCHA30</strain>
    </source>
</reference>
<dbReference type="RefSeq" id="WP_065995138.1">
    <property type="nucleotide sequence ID" value="NZ_CP029397.2"/>
</dbReference>
<keyword evidence="3" id="KW-1185">Reference proteome</keyword>
<keyword evidence="1" id="KW-0732">Signal</keyword>
<evidence type="ECO:0000256" key="1">
    <source>
        <dbReference type="SAM" id="SignalP"/>
    </source>
</evidence>
<feature type="chain" id="PRO_5015453138" description="Lipoprotein" evidence="1">
    <location>
        <begin position="17"/>
        <end position="275"/>
    </location>
</feature>
<name>A0A2S2FA54_9GAMM</name>
<organism evidence="2 3">
    <name type="scientific">Acinetobacter defluvii</name>
    <dbReference type="NCBI Taxonomy" id="1871111"/>
    <lineage>
        <taxon>Bacteria</taxon>
        <taxon>Pseudomonadati</taxon>
        <taxon>Pseudomonadota</taxon>
        <taxon>Gammaproteobacteria</taxon>
        <taxon>Moraxellales</taxon>
        <taxon>Moraxellaceae</taxon>
        <taxon>Acinetobacter</taxon>
    </lineage>
</organism>